<dbReference type="OrthoDB" id="5301876at2759"/>
<dbReference type="AlphaFoldDB" id="A0A8H4R7X7"/>
<keyword evidence="2" id="KW-1185">Reference proteome</keyword>
<name>A0A8H4R7X7_9HELO</name>
<reference evidence="1 2" key="1">
    <citation type="submission" date="2020-03" db="EMBL/GenBank/DDBJ databases">
        <title>Draft Genome Sequence of Cudoniella acicularis.</title>
        <authorList>
            <person name="Buettner E."/>
            <person name="Kellner H."/>
        </authorList>
    </citation>
    <scope>NUCLEOTIDE SEQUENCE [LARGE SCALE GENOMIC DNA]</scope>
    <source>
        <strain evidence="1 2">DSM 108380</strain>
    </source>
</reference>
<accession>A0A8H4R7X7</accession>
<proteinExistence type="predicted"/>
<sequence>MTKFNVSRDGPRKDTPWVDCTFALFVLADITIDDINHVLQKAHDGSTVNCYYFWLAHDFAYVPRENRVGETIFCESGTESPIPEEWTSLFKGKTIQEAAAFSKLALDGLQVDWHHFAVLDEGFLTLCRIGDGDLVGDDLDTMPCKVEVSTLNLSSLERHVWEEYKYD</sequence>
<comment type="caution">
    <text evidence="1">The sequence shown here is derived from an EMBL/GenBank/DDBJ whole genome shotgun (WGS) entry which is preliminary data.</text>
</comment>
<organism evidence="1 2">
    <name type="scientific">Cudoniella acicularis</name>
    <dbReference type="NCBI Taxonomy" id="354080"/>
    <lineage>
        <taxon>Eukaryota</taxon>
        <taxon>Fungi</taxon>
        <taxon>Dikarya</taxon>
        <taxon>Ascomycota</taxon>
        <taxon>Pezizomycotina</taxon>
        <taxon>Leotiomycetes</taxon>
        <taxon>Helotiales</taxon>
        <taxon>Tricladiaceae</taxon>
        <taxon>Cudoniella</taxon>
    </lineage>
</organism>
<gene>
    <name evidence="1" type="ORF">G7Y89_g13163</name>
</gene>
<protein>
    <submittedName>
        <fullName evidence="1">Uncharacterized protein</fullName>
    </submittedName>
</protein>
<evidence type="ECO:0000313" key="1">
    <source>
        <dbReference type="EMBL" id="KAF4625007.1"/>
    </source>
</evidence>
<dbReference type="Proteomes" id="UP000566819">
    <property type="component" value="Unassembled WGS sequence"/>
</dbReference>
<evidence type="ECO:0000313" key="2">
    <source>
        <dbReference type="Proteomes" id="UP000566819"/>
    </source>
</evidence>
<dbReference type="EMBL" id="JAAMPI010001490">
    <property type="protein sequence ID" value="KAF4625007.1"/>
    <property type="molecule type" value="Genomic_DNA"/>
</dbReference>